<protein>
    <submittedName>
        <fullName evidence="1">Uncharacterized protein</fullName>
    </submittedName>
</protein>
<organism evidence="1 2">
    <name type="scientific">Hibiscus sabdariffa</name>
    <name type="common">roselle</name>
    <dbReference type="NCBI Taxonomy" id="183260"/>
    <lineage>
        <taxon>Eukaryota</taxon>
        <taxon>Viridiplantae</taxon>
        <taxon>Streptophyta</taxon>
        <taxon>Embryophyta</taxon>
        <taxon>Tracheophyta</taxon>
        <taxon>Spermatophyta</taxon>
        <taxon>Magnoliopsida</taxon>
        <taxon>eudicotyledons</taxon>
        <taxon>Gunneridae</taxon>
        <taxon>Pentapetalae</taxon>
        <taxon>rosids</taxon>
        <taxon>malvids</taxon>
        <taxon>Malvales</taxon>
        <taxon>Malvaceae</taxon>
        <taxon>Malvoideae</taxon>
        <taxon>Hibiscus</taxon>
    </lineage>
</organism>
<dbReference type="Proteomes" id="UP001396334">
    <property type="component" value="Unassembled WGS sequence"/>
</dbReference>
<dbReference type="EMBL" id="JBBPBN010000009">
    <property type="protein sequence ID" value="KAK9031644.1"/>
    <property type="molecule type" value="Genomic_DNA"/>
</dbReference>
<reference evidence="1 2" key="1">
    <citation type="journal article" date="2024" name="G3 (Bethesda)">
        <title>Genome assembly of Hibiscus sabdariffa L. provides insights into metabolisms of medicinal natural products.</title>
        <authorList>
            <person name="Kim T."/>
        </authorList>
    </citation>
    <scope>NUCLEOTIDE SEQUENCE [LARGE SCALE GENOMIC DNA]</scope>
    <source>
        <strain evidence="1">TK-2024</strain>
        <tissue evidence="1">Old leaves</tissue>
    </source>
</reference>
<proteinExistence type="predicted"/>
<comment type="caution">
    <text evidence="1">The sequence shown here is derived from an EMBL/GenBank/DDBJ whole genome shotgun (WGS) entry which is preliminary data.</text>
</comment>
<evidence type="ECO:0000313" key="1">
    <source>
        <dbReference type="EMBL" id="KAK9031644.1"/>
    </source>
</evidence>
<sequence>MKSKKETLLFLQLVWFREPAHSPDRFIPYPSPGVKPAVHQADFDQVRAAHQIPAPRRGPFQARAQSPFTAQFGRRLIEKLGHLDLSLRTIGLG</sequence>
<name>A0ABR2T369_9ROSI</name>
<gene>
    <name evidence="1" type="ORF">V6N11_055937</name>
</gene>
<accession>A0ABR2T369</accession>
<keyword evidence="2" id="KW-1185">Reference proteome</keyword>
<evidence type="ECO:0000313" key="2">
    <source>
        <dbReference type="Proteomes" id="UP001396334"/>
    </source>
</evidence>